<organism evidence="2 3">
    <name type="scientific">Bifidobacterium choloepi</name>
    <dbReference type="NCBI Taxonomy" id="2614131"/>
    <lineage>
        <taxon>Bacteria</taxon>
        <taxon>Bacillati</taxon>
        <taxon>Actinomycetota</taxon>
        <taxon>Actinomycetes</taxon>
        <taxon>Bifidobacteriales</taxon>
        <taxon>Bifidobacteriaceae</taxon>
        <taxon>Bifidobacterium</taxon>
    </lineage>
</organism>
<evidence type="ECO:0000313" key="3">
    <source>
        <dbReference type="Proteomes" id="UP000469292"/>
    </source>
</evidence>
<evidence type="ECO:0000256" key="1">
    <source>
        <dbReference type="SAM" id="Phobius"/>
    </source>
</evidence>
<name>A0A6I5NBX5_9BIFI</name>
<dbReference type="InterPro" id="IPR003425">
    <property type="entry name" value="CCB3/YggT"/>
</dbReference>
<sequence>MVFGLVSILFAIINWLIEAYIAVLFVRMILDWVRVLARRWYPRGVVATLVRAVYAVTDPPLRWLRRYIKPLPMGPVYFDVSFIVLWFGLMVLRFLI</sequence>
<feature type="transmembrane region" description="Helical" evidence="1">
    <location>
        <begin position="6"/>
        <end position="28"/>
    </location>
</feature>
<protein>
    <submittedName>
        <fullName evidence="2">YggT family protein</fullName>
    </submittedName>
</protein>
<dbReference type="EMBL" id="VYSG01000002">
    <property type="protein sequence ID" value="NEG70020.1"/>
    <property type="molecule type" value="Genomic_DNA"/>
</dbReference>
<keyword evidence="1" id="KW-1133">Transmembrane helix</keyword>
<proteinExistence type="predicted"/>
<feature type="transmembrane region" description="Helical" evidence="1">
    <location>
        <begin position="40"/>
        <end position="56"/>
    </location>
</feature>
<dbReference type="GO" id="GO:0016020">
    <property type="term" value="C:membrane"/>
    <property type="evidence" value="ECO:0007669"/>
    <property type="project" value="InterPro"/>
</dbReference>
<keyword evidence="1" id="KW-0472">Membrane</keyword>
<keyword evidence="1" id="KW-0812">Transmembrane</keyword>
<dbReference type="RefSeq" id="WP_163227628.1">
    <property type="nucleotide sequence ID" value="NZ_VYSG01000002.1"/>
</dbReference>
<dbReference type="Pfam" id="PF02325">
    <property type="entry name" value="CCB3_YggT"/>
    <property type="match status" value="1"/>
</dbReference>
<evidence type="ECO:0000313" key="2">
    <source>
        <dbReference type="EMBL" id="NEG70020.1"/>
    </source>
</evidence>
<gene>
    <name evidence="2" type="ORF">F6S87_05320</name>
</gene>
<reference evidence="2 3" key="1">
    <citation type="submission" date="2019-09" db="EMBL/GenBank/DDBJ databases">
        <title>Phylogenetic characterization of a novel taxon of the genus Bifidobacterium: Bifidobacterium choloepi sp. nov.</title>
        <authorList>
            <person name="Modesto M."/>
            <person name="Satti M."/>
        </authorList>
    </citation>
    <scope>NUCLEOTIDE SEQUENCE [LARGE SCALE GENOMIC DNA]</scope>
    <source>
        <strain evidence="2 3">BRDM6</strain>
    </source>
</reference>
<keyword evidence="3" id="KW-1185">Reference proteome</keyword>
<accession>A0A6I5NBX5</accession>
<dbReference type="AlphaFoldDB" id="A0A6I5NBX5"/>
<comment type="caution">
    <text evidence="2">The sequence shown here is derived from an EMBL/GenBank/DDBJ whole genome shotgun (WGS) entry which is preliminary data.</text>
</comment>
<feature type="transmembrane region" description="Helical" evidence="1">
    <location>
        <begin position="76"/>
        <end position="95"/>
    </location>
</feature>
<dbReference type="Proteomes" id="UP000469292">
    <property type="component" value="Unassembled WGS sequence"/>
</dbReference>